<gene>
    <name evidence="2" type="ORF">FCALED_LOCUS3828</name>
</gene>
<dbReference type="Proteomes" id="UP000789570">
    <property type="component" value="Unassembled WGS sequence"/>
</dbReference>
<sequence>MGNRKKTGQISPHFHSPIAPLEDSATGKVYKEVLFTYAVPTLKSFAR</sequence>
<dbReference type="AlphaFoldDB" id="A0A9N8ZQ65"/>
<evidence type="ECO:0000313" key="3">
    <source>
        <dbReference type="Proteomes" id="UP000789570"/>
    </source>
</evidence>
<organism evidence="2 3">
    <name type="scientific">Funneliformis caledonium</name>
    <dbReference type="NCBI Taxonomy" id="1117310"/>
    <lineage>
        <taxon>Eukaryota</taxon>
        <taxon>Fungi</taxon>
        <taxon>Fungi incertae sedis</taxon>
        <taxon>Mucoromycota</taxon>
        <taxon>Glomeromycotina</taxon>
        <taxon>Glomeromycetes</taxon>
        <taxon>Glomerales</taxon>
        <taxon>Glomeraceae</taxon>
        <taxon>Funneliformis</taxon>
    </lineage>
</organism>
<protein>
    <submittedName>
        <fullName evidence="2">5952_t:CDS:1</fullName>
    </submittedName>
</protein>
<evidence type="ECO:0000313" key="2">
    <source>
        <dbReference type="EMBL" id="CAG8503519.1"/>
    </source>
</evidence>
<feature type="region of interest" description="Disordered" evidence="1">
    <location>
        <begin position="1"/>
        <end position="21"/>
    </location>
</feature>
<proteinExistence type="predicted"/>
<name>A0A9N8ZQ65_9GLOM</name>
<reference evidence="2" key="1">
    <citation type="submission" date="2021-06" db="EMBL/GenBank/DDBJ databases">
        <authorList>
            <person name="Kallberg Y."/>
            <person name="Tangrot J."/>
            <person name="Rosling A."/>
        </authorList>
    </citation>
    <scope>NUCLEOTIDE SEQUENCE</scope>
    <source>
        <strain evidence="2">UK204</strain>
    </source>
</reference>
<comment type="caution">
    <text evidence="2">The sequence shown here is derived from an EMBL/GenBank/DDBJ whole genome shotgun (WGS) entry which is preliminary data.</text>
</comment>
<accession>A0A9N8ZQ65</accession>
<dbReference type="EMBL" id="CAJVPQ010000700">
    <property type="protein sequence ID" value="CAG8503519.1"/>
    <property type="molecule type" value="Genomic_DNA"/>
</dbReference>
<keyword evidence="3" id="KW-1185">Reference proteome</keyword>
<evidence type="ECO:0000256" key="1">
    <source>
        <dbReference type="SAM" id="MobiDB-lite"/>
    </source>
</evidence>